<proteinExistence type="predicted"/>
<keyword evidence="2" id="KW-1133">Transmembrane helix</keyword>
<sequence>MSSVTTGTFRTQFIFYIVIAVVVVVLAGFAIRWYYIKGKRQRANALSRPLRNVRPSLWERLKLSRGKKPKDEEDMDEMDETTSTGTITAYPPGYGASSIPPESIPPAKLGHNPNVETTNAPRALPSGSKL</sequence>
<evidence type="ECO:0000313" key="4">
    <source>
        <dbReference type="Proteomes" id="UP001383192"/>
    </source>
</evidence>
<comment type="caution">
    <text evidence="3">The sequence shown here is derived from an EMBL/GenBank/DDBJ whole genome shotgun (WGS) entry which is preliminary data.</text>
</comment>
<keyword evidence="2" id="KW-0472">Membrane</keyword>
<dbReference type="Proteomes" id="UP001383192">
    <property type="component" value="Unassembled WGS sequence"/>
</dbReference>
<feature type="region of interest" description="Disordered" evidence="1">
    <location>
        <begin position="62"/>
        <end position="130"/>
    </location>
</feature>
<gene>
    <name evidence="3" type="ORF">VNI00_019424</name>
</gene>
<keyword evidence="2" id="KW-0812">Transmembrane</keyword>
<dbReference type="AlphaFoldDB" id="A0AAW0AMC7"/>
<protein>
    <submittedName>
        <fullName evidence="3">Uncharacterized protein</fullName>
    </submittedName>
</protein>
<organism evidence="3 4">
    <name type="scientific">Paramarasmius palmivorus</name>
    <dbReference type="NCBI Taxonomy" id="297713"/>
    <lineage>
        <taxon>Eukaryota</taxon>
        <taxon>Fungi</taxon>
        <taxon>Dikarya</taxon>
        <taxon>Basidiomycota</taxon>
        <taxon>Agaricomycotina</taxon>
        <taxon>Agaricomycetes</taxon>
        <taxon>Agaricomycetidae</taxon>
        <taxon>Agaricales</taxon>
        <taxon>Marasmiineae</taxon>
        <taxon>Marasmiaceae</taxon>
        <taxon>Paramarasmius</taxon>
    </lineage>
</organism>
<evidence type="ECO:0000256" key="1">
    <source>
        <dbReference type="SAM" id="MobiDB-lite"/>
    </source>
</evidence>
<keyword evidence="4" id="KW-1185">Reference proteome</keyword>
<dbReference type="EMBL" id="JAYKXP010000376">
    <property type="protein sequence ID" value="KAK7014087.1"/>
    <property type="molecule type" value="Genomic_DNA"/>
</dbReference>
<evidence type="ECO:0000313" key="3">
    <source>
        <dbReference type="EMBL" id="KAK7014087.1"/>
    </source>
</evidence>
<evidence type="ECO:0000256" key="2">
    <source>
        <dbReference type="SAM" id="Phobius"/>
    </source>
</evidence>
<accession>A0AAW0AMC7</accession>
<reference evidence="3 4" key="1">
    <citation type="submission" date="2024-01" db="EMBL/GenBank/DDBJ databases">
        <title>A draft genome for a cacao thread blight-causing isolate of Paramarasmius palmivorus.</title>
        <authorList>
            <person name="Baruah I.K."/>
            <person name="Bukari Y."/>
            <person name="Amoako-Attah I."/>
            <person name="Meinhardt L.W."/>
            <person name="Bailey B.A."/>
            <person name="Cohen S.P."/>
        </authorList>
    </citation>
    <scope>NUCLEOTIDE SEQUENCE [LARGE SCALE GENOMIC DNA]</scope>
    <source>
        <strain evidence="3 4">GH-12</strain>
    </source>
</reference>
<name>A0AAW0AMC7_9AGAR</name>
<feature type="transmembrane region" description="Helical" evidence="2">
    <location>
        <begin position="13"/>
        <end position="35"/>
    </location>
</feature>